<dbReference type="SUPFAM" id="SSF54211">
    <property type="entry name" value="Ribosomal protein S5 domain 2-like"/>
    <property type="match status" value="1"/>
</dbReference>
<dbReference type="Gene3D" id="3.30.230.30">
    <property type="entry name" value="Impact, N-terminal domain"/>
    <property type="match status" value="1"/>
</dbReference>
<protein>
    <submittedName>
        <fullName evidence="3">YigZ family protein</fullName>
    </submittedName>
</protein>
<accession>A0ABN0P1J9</accession>
<dbReference type="Pfam" id="PF01205">
    <property type="entry name" value="Impact_N"/>
    <property type="match status" value="1"/>
</dbReference>
<dbReference type="InterPro" id="IPR001498">
    <property type="entry name" value="Impact_N"/>
</dbReference>
<evidence type="ECO:0000313" key="3">
    <source>
        <dbReference type="EMBL" id="ERJ94393.1"/>
    </source>
</evidence>
<feature type="domain" description="Impact N-terminal" evidence="2">
    <location>
        <begin position="15"/>
        <end position="120"/>
    </location>
</feature>
<dbReference type="PANTHER" id="PTHR16301">
    <property type="entry name" value="IMPACT-RELATED"/>
    <property type="match status" value="1"/>
</dbReference>
<dbReference type="RefSeq" id="WP_021686766.1">
    <property type="nucleotide sequence ID" value="NZ_KI260561.1"/>
</dbReference>
<name>A0ABN0P1J9_TRELE</name>
<dbReference type="Proteomes" id="UP000016649">
    <property type="component" value="Unassembled WGS sequence"/>
</dbReference>
<evidence type="ECO:0000259" key="2">
    <source>
        <dbReference type="Pfam" id="PF01205"/>
    </source>
</evidence>
<dbReference type="PANTHER" id="PTHR16301:SF20">
    <property type="entry name" value="IMPACT FAMILY MEMBER YIGZ"/>
    <property type="match status" value="1"/>
</dbReference>
<keyword evidence="4" id="KW-1185">Reference proteome</keyword>
<dbReference type="InterPro" id="IPR036956">
    <property type="entry name" value="Impact_N_sf"/>
</dbReference>
<gene>
    <name evidence="3" type="ORF">HMPREF9193_00365</name>
</gene>
<organism evidence="3 4">
    <name type="scientific">Treponema lecithinolyticum ATCC 700332</name>
    <dbReference type="NCBI Taxonomy" id="1321815"/>
    <lineage>
        <taxon>Bacteria</taxon>
        <taxon>Pseudomonadati</taxon>
        <taxon>Spirochaetota</taxon>
        <taxon>Spirochaetia</taxon>
        <taxon>Spirochaetales</taxon>
        <taxon>Treponemataceae</taxon>
        <taxon>Treponema</taxon>
    </lineage>
</organism>
<proteinExistence type="inferred from homology"/>
<dbReference type="InterPro" id="IPR020568">
    <property type="entry name" value="Ribosomal_Su5_D2-typ_SF"/>
</dbReference>
<dbReference type="EMBL" id="AWVH01000005">
    <property type="protein sequence ID" value="ERJ94393.1"/>
    <property type="molecule type" value="Genomic_DNA"/>
</dbReference>
<reference evidence="3 4" key="1">
    <citation type="submission" date="2013-08" db="EMBL/GenBank/DDBJ databases">
        <authorList>
            <person name="Weinstock G."/>
            <person name="Sodergren E."/>
            <person name="Wylie T."/>
            <person name="Fulton L."/>
            <person name="Fulton R."/>
            <person name="Fronick C."/>
            <person name="O'Laughlin M."/>
            <person name="Godfrey J."/>
            <person name="Miner T."/>
            <person name="Herter B."/>
            <person name="Appelbaum E."/>
            <person name="Cordes M."/>
            <person name="Lek S."/>
            <person name="Wollam A."/>
            <person name="Pepin K.H."/>
            <person name="Palsikar V.B."/>
            <person name="Mitreva M."/>
            <person name="Wilson R.K."/>
        </authorList>
    </citation>
    <scope>NUCLEOTIDE SEQUENCE [LARGE SCALE GENOMIC DNA]</scope>
    <source>
        <strain evidence="3 4">ATCC 700332</strain>
    </source>
</reference>
<comment type="similarity">
    <text evidence="1">Belongs to the IMPACT family.</text>
</comment>
<evidence type="ECO:0000256" key="1">
    <source>
        <dbReference type="ARBA" id="ARBA00007665"/>
    </source>
</evidence>
<dbReference type="InterPro" id="IPR023582">
    <property type="entry name" value="Impact"/>
</dbReference>
<sequence length="193" mass="20892">MKVLLAPAAAEITVKKSRFIAEAFPVKTQSEVRAMLKAQKQKYADSSHVVHAFVLGHGAQICGMSDDGEPSGTAGRPVLNVLKGFGCSDILLSVTRYFGGTLLGTGGLVKAYTQAAQAVLEDAQTEEFVERSAFELNLSYQNYEACRFLFEKFCITGLCETFAETVVLSGFVQTSLKNDFEKKIKDVCAGSLL</sequence>
<evidence type="ECO:0000313" key="4">
    <source>
        <dbReference type="Proteomes" id="UP000016649"/>
    </source>
</evidence>
<comment type="caution">
    <text evidence="3">The sequence shown here is derived from an EMBL/GenBank/DDBJ whole genome shotgun (WGS) entry which is preliminary data.</text>
</comment>